<dbReference type="OrthoDB" id="2322499at2759"/>
<organism evidence="3 4">
    <name type="scientific">Rhodocollybia butyracea</name>
    <dbReference type="NCBI Taxonomy" id="206335"/>
    <lineage>
        <taxon>Eukaryota</taxon>
        <taxon>Fungi</taxon>
        <taxon>Dikarya</taxon>
        <taxon>Basidiomycota</taxon>
        <taxon>Agaricomycotina</taxon>
        <taxon>Agaricomycetes</taxon>
        <taxon>Agaricomycetidae</taxon>
        <taxon>Agaricales</taxon>
        <taxon>Marasmiineae</taxon>
        <taxon>Omphalotaceae</taxon>
        <taxon>Rhodocollybia</taxon>
    </lineage>
</organism>
<proteinExistence type="predicted"/>
<evidence type="ECO:0000313" key="4">
    <source>
        <dbReference type="Proteomes" id="UP000772434"/>
    </source>
</evidence>
<feature type="compositionally biased region" description="Polar residues" evidence="1">
    <location>
        <begin position="8"/>
        <end position="18"/>
    </location>
</feature>
<feature type="compositionally biased region" description="Basic and acidic residues" evidence="1">
    <location>
        <begin position="62"/>
        <end position="79"/>
    </location>
</feature>
<accession>A0A9P5U808</accession>
<dbReference type="Proteomes" id="UP000772434">
    <property type="component" value="Unassembled WGS sequence"/>
</dbReference>
<dbReference type="Pfam" id="PF00646">
    <property type="entry name" value="F-box"/>
    <property type="match status" value="1"/>
</dbReference>
<evidence type="ECO:0000256" key="1">
    <source>
        <dbReference type="SAM" id="MobiDB-lite"/>
    </source>
</evidence>
<feature type="domain" description="F-box" evidence="2">
    <location>
        <begin position="91"/>
        <end position="140"/>
    </location>
</feature>
<sequence length="677" mass="77929">MARRSEGTIETTDNTSGHKNVDIGNVAHQEKPSRKRARTSFQKSGSLKAKAQDVDNSPHSARKIEPIKKPNSKERMPEEFRRVKGKRGLLEWLAKEVPFDVILEIFCCVEPGDLLCLSRTSKDLRTILMSRRYEYIWRSARENVDGLPPRPDDLNEPQYAHLLFDAYCYICKRKGCENILWTFRARVCLKCSTFLQDNVEYLSRQPAAYRDLGILPSEYVQIGGQRILVGSNKYAQKFETEFRLLRTELEREEWIKQKEKDLEAIQEHAVLCIQWRKSTLSNRSKELDALRTERKENIIARLSIHGWGDEALLMDKEYQNDFAAHWLVNQAKTLTDHDWGRMKDELVDLLSKHQRLRESKERRDYLARLYACAIETYVGIRDTLDLRQPLPAIGDVLYSWPVMRMLSYPTYQTPPSLADVSSKVSECLPDIIAKWRPEKTQELVTLLETSGATVSNPELATSVFECNLNARGCGEVLLYPEIFYHDCCLYGQAPLFHHSFLPHRWRKLYGGPWTSKKIRINRKISRVSKMVVEACGLDPVTATVQDIYDVNPLIECTKCARADGSRYFTWWPLILSHPPSHSITIHPPSSAALKLEIAVQLPSEDESLSCSHCHSTIPKENIRSHLETAINLAERKSPLVLDLQAIQEHWYFPLLQNPSVCLFRAGHYKVEASQLPP</sequence>
<dbReference type="CDD" id="cd09917">
    <property type="entry name" value="F-box_SF"/>
    <property type="match status" value="1"/>
</dbReference>
<dbReference type="InterPro" id="IPR036047">
    <property type="entry name" value="F-box-like_dom_sf"/>
</dbReference>
<comment type="caution">
    <text evidence="3">The sequence shown here is derived from an EMBL/GenBank/DDBJ whole genome shotgun (WGS) entry which is preliminary data.</text>
</comment>
<evidence type="ECO:0000313" key="3">
    <source>
        <dbReference type="EMBL" id="KAF9069349.1"/>
    </source>
</evidence>
<name>A0A9P5U808_9AGAR</name>
<dbReference type="PROSITE" id="PS50181">
    <property type="entry name" value="FBOX"/>
    <property type="match status" value="1"/>
</dbReference>
<dbReference type="AlphaFoldDB" id="A0A9P5U808"/>
<keyword evidence="4" id="KW-1185">Reference proteome</keyword>
<evidence type="ECO:0000259" key="2">
    <source>
        <dbReference type="PROSITE" id="PS50181"/>
    </source>
</evidence>
<gene>
    <name evidence="3" type="ORF">BDP27DRAFT_1421132</name>
</gene>
<feature type="region of interest" description="Disordered" evidence="1">
    <location>
        <begin position="1"/>
        <end position="79"/>
    </location>
</feature>
<dbReference type="SUPFAM" id="SSF81383">
    <property type="entry name" value="F-box domain"/>
    <property type="match status" value="1"/>
</dbReference>
<dbReference type="InterPro" id="IPR001810">
    <property type="entry name" value="F-box_dom"/>
</dbReference>
<protein>
    <recommendedName>
        <fullName evidence="2">F-box domain-containing protein</fullName>
    </recommendedName>
</protein>
<dbReference type="EMBL" id="JADNRY010000052">
    <property type="protein sequence ID" value="KAF9069349.1"/>
    <property type="molecule type" value="Genomic_DNA"/>
</dbReference>
<reference evidence="3" key="1">
    <citation type="submission" date="2020-11" db="EMBL/GenBank/DDBJ databases">
        <authorList>
            <consortium name="DOE Joint Genome Institute"/>
            <person name="Ahrendt S."/>
            <person name="Riley R."/>
            <person name="Andreopoulos W."/>
            <person name="Labutti K."/>
            <person name="Pangilinan J."/>
            <person name="Ruiz-Duenas F.J."/>
            <person name="Barrasa J.M."/>
            <person name="Sanchez-Garcia M."/>
            <person name="Camarero S."/>
            <person name="Miyauchi S."/>
            <person name="Serrano A."/>
            <person name="Linde D."/>
            <person name="Babiker R."/>
            <person name="Drula E."/>
            <person name="Ayuso-Fernandez I."/>
            <person name="Pacheco R."/>
            <person name="Padilla G."/>
            <person name="Ferreira P."/>
            <person name="Barriuso J."/>
            <person name="Kellner H."/>
            <person name="Castanera R."/>
            <person name="Alfaro M."/>
            <person name="Ramirez L."/>
            <person name="Pisabarro A.G."/>
            <person name="Kuo A."/>
            <person name="Tritt A."/>
            <person name="Lipzen A."/>
            <person name="He G."/>
            <person name="Yan M."/>
            <person name="Ng V."/>
            <person name="Cullen D."/>
            <person name="Martin F."/>
            <person name="Rosso M.-N."/>
            <person name="Henrissat B."/>
            <person name="Hibbett D."/>
            <person name="Martinez A.T."/>
            <person name="Grigoriev I.V."/>
        </authorList>
    </citation>
    <scope>NUCLEOTIDE SEQUENCE</scope>
    <source>
        <strain evidence="3">AH 40177</strain>
    </source>
</reference>